<dbReference type="Proteomes" id="UP001648503">
    <property type="component" value="Unassembled WGS sequence"/>
</dbReference>
<organism evidence="1 2">
    <name type="scientific">Batrachochytrium salamandrivorans</name>
    <dbReference type="NCBI Taxonomy" id="1357716"/>
    <lineage>
        <taxon>Eukaryota</taxon>
        <taxon>Fungi</taxon>
        <taxon>Fungi incertae sedis</taxon>
        <taxon>Chytridiomycota</taxon>
        <taxon>Chytridiomycota incertae sedis</taxon>
        <taxon>Chytridiomycetes</taxon>
        <taxon>Rhizophydiales</taxon>
        <taxon>Rhizophydiales incertae sedis</taxon>
        <taxon>Batrachochytrium</taxon>
    </lineage>
</organism>
<name>A0ABQ8FKF6_9FUNG</name>
<sequence length="109" mass="12777">MSNLWDSVRKHTRRWSSGVTKLQLGGLPDEHSTQPIRVQLGDEIMIYEKNQWHRDTENKQMLDLNERNRMLEGENQVLHFKVNVLLDMLASSTLDAVQLKQASHKQNLR</sequence>
<comment type="caution">
    <text evidence="1">The sequence shown here is derived from an EMBL/GenBank/DDBJ whole genome shotgun (WGS) entry which is preliminary data.</text>
</comment>
<accession>A0ABQ8FKF6</accession>
<protein>
    <submittedName>
        <fullName evidence="1">Uncharacterized protein</fullName>
    </submittedName>
</protein>
<dbReference type="Pfam" id="PF14645">
    <property type="entry name" value="Chibby"/>
    <property type="match status" value="1"/>
</dbReference>
<dbReference type="EMBL" id="JAFCIX010000059">
    <property type="protein sequence ID" value="KAH6599812.1"/>
    <property type="molecule type" value="Genomic_DNA"/>
</dbReference>
<evidence type="ECO:0000313" key="2">
    <source>
        <dbReference type="Proteomes" id="UP001648503"/>
    </source>
</evidence>
<proteinExistence type="predicted"/>
<dbReference type="InterPro" id="IPR028118">
    <property type="entry name" value="Chibby_fam"/>
</dbReference>
<evidence type="ECO:0000313" key="1">
    <source>
        <dbReference type="EMBL" id="KAH6599812.1"/>
    </source>
</evidence>
<gene>
    <name evidence="1" type="ORF">BASA50_002743</name>
</gene>
<keyword evidence="2" id="KW-1185">Reference proteome</keyword>
<reference evidence="1 2" key="1">
    <citation type="submission" date="2021-02" db="EMBL/GenBank/DDBJ databases">
        <title>Variation within the Batrachochytrium salamandrivorans European outbreak.</title>
        <authorList>
            <person name="Kelly M."/>
            <person name="Pasmans F."/>
            <person name="Shea T.P."/>
            <person name="Munoz J.F."/>
            <person name="Carranza S."/>
            <person name="Cuomo C.A."/>
            <person name="Martel A."/>
        </authorList>
    </citation>
    <scope>NUCLEOTIDE SEQUENCE [LARGE SCALE GENOMIC DNA]</scope>
    <source>
        <strain evidence="1 2">AMFP18/2</strain>
    </source>
</reference>